<organism evidence="4 5">
    <name type="scientific">Bordetella ansorpii</name>
    <dbReference type="NCBI Taxonomy" id="288768"/>
    <lineage>
        <taxon>Bacteria</taxon>
        <taxon>Pseudomonadati</taxon>
        <taxon>Pseudomonadota</taxon>
        <taxon>Betaproteobacteria</taxon>
        <taxon>Burkholderiales</taxon>
        <taxon>Alcaligenaceae</taxon>
        <taxon>Bordetella</taxon>
    </lineage>
</organism>
<protein>
    <submittedName>
        <fullName evidence="4">Sulfatase</fullName>
        <ecNumber evidence="4">3.1.6.-</ecNumber>
        <ecNumber evidence="4">3.1.6.1</ecNumber>
    </submittedName>
</protein>
<dbReference type="InterPro" id="IPR017850">
    <property type="entry name" value="Alkaline_phosphatase_core_sf"/>
</dbReference>
<dbReference type="GO" id="GO:0046872">
    <property type="term" value="F:metal ion binding"/>
    <property type="evidence" value="ECO:0007669"/>
    <property type="project" value="UniProtKB-KW"/>
</dbReference>
<evidence type="ECO:0000313" key="5">
    <source>
        <dbReference type="Proteomes" id="UP000076848"/>
    </source>
</evidence>
<evidence type="ECO:0000256" key="1">
    <source>
        <dbReference type="ARBA" id="ARBA00022723"/>
    </source>
</evidence>
<dbReference type="PANTHER" id="PTHR45953:SF1">
    <property type="entry name" value="IDURONATE 2-SULFATASE"/>
    <property type="match status" value="1"/>
</dbReference>
<dbReference type="Gene3D" id="3.40.720.10">
    <property type="entry name" value="Alkaline Phosphatase, subunit A"/>
    <property type="match status" value="1"/>
</dbReference>
<dbReference type="EC" id="3.1.6.-" evidence="4"/>
<dbReference type="SUPFAM" id="SSF53649">
    <property type="entry name" value="Alkaline phosphatase-like"/>
    <property type="match status" value="1"/>
</dbReference>
<feature type="domain" description="Sulfatase N-terminal" evidence="3">
    <location>
        <begin position="5"/>
        <end position="421"/>
    </location>
</feature>
<dbReference type="GO" id="GO:0005737">
    <property type="term" value="C:cytoplasm"/>
    <property type="evidence" value="ECO:0007669"/>
    <property type="project" value="TreeGrafter"/>
</dbReference>
<evidence type="ECO:0000259" key="3">
    <source>
        <dbReference type="Pfam" id="PF00884"/>
    </source>
</evidence>
<accession>A0A157SDN7</accession>
<dbReference type="Proteomes" id="UP000076848">
    <property type="component" value="Unassembled WGS sequence"/>
</dbReference>
<dbReference type="AlphaFoldDB" id="A0A157SDN7"/>
<proteinExistence type="predicted"/>
<dbReference type="EC" id="3.1.6.1" evidence="4"/>
<keyword evidence="5" id="KW-1185">Reference proteome</keyword>
<evidence type="ECO:0000313" key="4">
    <source>
        <dbReference type="EMBL" id="SAI68552.1"/>
    </source>
</evidence>
<dbReference type="Pfam" id="PF00884">
    <property type="entry name" value="Sulfatase"/>
    <property type="match status" value="1"/>
</dbReference>
<keyword evidence="1" id="KW-0479">Metal-binding</keyword>
<keyword evidence="2 4" id="KW-0378">Hydrolase</keyword>
<dbReference type="PANTHER" id="PTHR45953">
    <property type="entry name" value="IDURONATE 2-SULFATASE"/>
    <property type="match status" value="1"/>
</dbReference>
<dbReference type="InterPro" id="IPR000917">
    <property type="entry name" value="Sulfatase_N"/>
</dbReference>
<gene>
    <name evidence="4" type="ORF">SAMEA3906486_02062</name>
</gene>
<dbReference type="GO" id="GO:0004065">
    <property type="term" value="F:arylsulfatase activity"/>
    <property type="evidence" value="ECO:0007669"/>
    <property type="project" value="UniProtKB-EC"/>
</dbReference>
<dbReference type="STRING" id="288768.SAMEA3906486_02062"/>
<dbReference type="RefSeq" id="WP_066126556.1">
    <property type="nucleotide sequence ID" value="NZ_FKIF01000004.1"/>
</dbReference>
<dbReference type="OrthoDB" id="9766107at2"/>
<name>A0A157SDN7_9BORD</name>
<sequence>MRHKPNFLLITTDQQRADHLGCYGNQQVRTPHLDALAGRGTRFERMYVATGVCMANRASLMTGRMPSVHGTRCNGIPLARNATTFVDLLRDDGYRTGLVGKCHLQNMTDMPAEAPRDPVPDGMQAPQDAHADAITSRWSEGGYEQEMVRRWRTDPTHRVQTPYYGFDHVDLCTMHGDMVEGDYARWLGEVAGDIDRLRGPGNAIPDDRYPAPQAYRTRVPEHQYPSAWVGDRTLAFLDDAARREQPFFLHCSFADPHHPFTPPGKYWDMYDPAQMVLPRSFYQAGDDSFAPVATLHRERAERVGRIHSTVSFAAHEREAKVALALTYGMITMIDDVVGRIFAQLKNLGLDDNTIVIFTSDHGDFMGDHGLLLKAALHYQSLVRVPFIWSDPGTISSQAKVDSTLALASTIDIPATILARAGLAPFYGMQGRDLLPVLSEHGKAGRDAVLVEEDGHAPTFGLKVPVRARTVITDTHRLTTYDQPYWSELYDLRKDPDESVNLIDDPAHASARAALFETLARELMLADDRSPFPMGRA</sequence>
<dbReference type="EMBL" id="FKIF01000004">
    <property type="protein sequence ID" value="SAI68552.1"/>
    <property type="molecule type" value="Genomic_DNA"/>
</dbReference>
<evidence type="ECO:0000256" key="2">
    <source>
        <dbReference type="ARBA" id="ARBA00022801"/>
    </source>
</evidence>
<reference evidence="4 5" key="1">
    <citation type="submission" date="2016-04" db="EMBL/GenBank/DDBJ databases">
        <authorList>
            <consortium name="Pathogen Informatics"/>
        </authorList>
    </citation>
    <scope>NUCLEOTIDE SEQUENCE [LARGE SCALE GENOMIC DNA]</scope>
    <source>
        <strain evidence="4 5">H050680373</strain>
    </source>
</reference>